<protein>
    <submittedName>
        <fullName evidence="1">Unnamed protein product</fullName>
    </submittedName>
</protein>
<dbReference type="EMBL" id="BSXS01008073">
    <property type="protein sequence ID" value="GME91348.1"/>
    <property type="molecule type" value="Genomic_DNA"/>
</dbReference>
<gene>
    <name evidence="1" type="ORF">Amon02_000888500</name>
</gene>
<evidence type="ECO:0000313" key="2">
    <source>
        <dbReference type="Proteomes" id="UP001165064"/>
    </source>
</evidence>
<reference evidence="1" key="1">
    <citation type="submission" date="2023-04" db="EMBL/GenBank/DDBJ databases">
        <title>Ambrosiozyma monospora NBRC 10751.</title>
        <authorList>
            <person name="Ichikawa N."/>
            <person name="Sato H."/>
            <person name="Tonouchi N."/>
        </authorList>
    </citation>
    <scope>NUCLEOTIDE SEQUENCE</scope>
    <source>
        <strain evidence="1">NBRC 10751</strain>
    </source>
</reference>
<sequence length="157" mass="18412">MREKMIMLMFKKLENELKELEEKYPFEDEIEVSEPEDDDEEQEGVNNQPQANSTFNQTPTSISTQTKTTTKPPRFQTQEVLYPEREVIIEKKLSVEDQDLFRYQTMLFGLSTAHQLKQDAKMTNGILSTKIVKLRRKPNPNALGYSNIRRRKPPYAL</sequence>
<comment type="caution">
    <text evidence="1">The sequence shown here is derived from an EMBL/GenBank/DDBJ whole genome shotgun (WGS) entry which is preliminary data.</text>
</comment>
<keyword evidence="2" id="KW-1185">Reference proteome</keyword>
<organism evidence="1 2">
    <name type="scientific">Ambrosiozyma monospora</name>
    <name type="common">Yeast</name>
    <name type="synonym">Endomycopsis monosporus</name>
    <dbReference type="NCBI Taxonomy" id="43982"/>
    <lineage>
        <taxon>Eukaryota</taxon>
        <taxon>Fungi</taxon>
        <taxon>Dikarya</taxon>
        <taxon>Ascomycota</taxon>
        <taxon>Saccharomycotina</taxon>
        <taxon>Pichiomycetes</taxon>
        <taxon>Pichiales</taxon>
        <taxon>Pichiaceae</taxon>
        <taxon>Ambrosiozyma</taxon>
    </lineage>
</organism>
<name>A0ACB5TM47_AMBMO</name>
<proteinExistence type="predicted"/>
<evidence type="ECO:0000313" key="1">
    <source>
        <dbReference type="EMBL" id="GME91348.1"/>
    </source>
</evidence>
<dbReference type="Proteomes" id="UP001165064">
    <property type="component" value="Unassembled WGS sequence"/>
</dbReference>
<accession>A0ACB5TM47</accession>